<dbReference type="AlphaFoldDB" id="A0A448X334"/>
<gene>
    <name evidence="2" type="ORF">PXEA_LOCUS19979</name>
</gene>
<feature type="region of interest" description="Disordered" evidence="1">
    <location>
        <begin position="1"/>
        <end position="25"/>
    </location>
</feature>
<dbReference type="EMBL" id="CAAALY010080964">
    <property type="protein sequence ID" value="VEL26539.1"/>
    <property type="molecule type" value="Genomic_DNA"/>
</dbReference>
<evidence type="ECO:0000313" key="3">
    <source>
        <dbReference type="Proteomes" id="UP000784294"/>
    </source>
</evidence>
<proteinExistence type="predicted"/>
<evidence type="ECO:0000313" key="2">
    <source>
        <dbReference type="EMBL" id="VEL26539.1"/>
    </source>
</evidence>
<accession>A0A448X334</accession>
<feature type="non-terminal residue" evidence="2">
    <location>
        <position position="1"/>
    </location>
</feature>
<dbReference type="Proteomes" id="UP000784294">
    <property type="component" value="Unassembled WGS sequence"/>
</dbReference>
<reference evidence="2" key="1">
    <citation type="submission" date="2018-11" db="EMBL/GenBank/DDBJ databases">
        <authorList>
            <consortium name="Pathogen Informatics"/>
        </authorList>
    </citation>
    <scope>NUCLEOTIDE SEQUENCE</scope>
</reference>
<comment type="caution">
    <text evidence="2">The sequence shown here is derived from an EMBL/GenBank/DDBJ whole genome shotgun (WGS) entry which is preliminary data.</text>
</comment>
<organism evidence="2 3">
    <name type="scientific">Protopolystoma xenopodis</name>
    <dbReference type="NCBI Taxonomy" id="117903"/>
    <lineage>
        <taxon>Eukaryota</taxon>
        <taxon>Metazoa</taxon>
        <taxon>Spiralia</taxon>
        <taxon>Lophotrochozoa</taxon>
        <taxon>Platyhelminthes</taxon>
        <taxon>Monogenea</taxon>
        <taxon>Polyopisthocotylea</taxon>
        <taxon>Polystomatidea</taxon>
        <taxon>Polystomatidae</taxon>
        <taxon>Protopolystoma</taxon>
    </lineage>
</organism>
<protein>
    <submittedName>
        <fullName evidence="2">Uncharacterized protein</fullName>
    </submittedName>
</protein>
<sequence>VKCRRRQLTKPLQPEKRPLKVEPPQSFKAVSLRDPDQFRLRVSLALKIRFKQIEAASPSHSSHSTLPFVLVIRSQKLTAQPARPVWPHFASSHCRISAESSGLMS</sequence>
<keyword evidence="3" id="KW-1185">Reference proteome</keyword>
<evidence type="ECO:0000256" key="1">
    <source>
        <dbReference type="SAM" id="MobiDB-lite"/>
    </source>
</evidence>
<name>A0A448X334_9PLAT</name>